<gene>
    <name evidence="1" type="ORF">SteCoe_33021</name>
</gene>
<comment type="caution">
    <text evidence="1">The sequence shown here is derived from an EMBL/GenBank/DDBJ whole genome shotgun (WGS) entry which is preliminary data.</text>
</comment>
<keyword evidence="2" id="KW-1185">Reference proteome</keyword>
<accession>A0A1R2AY60</accession>
<evidence type="ECO:0000313" key="1">
    <source>
        <dbReference type="EMBL" id="OMJ69300.1"/>
    </source>
</evidence>
<name>A0A1R2AY60_9CILI</name>
<dbReference type="AlphaFoldDB" id="A0A1R2AY60"/>
<evidence type="ECO:0000313" key="2">
    <source>
        <dbReference type="Proteomes" id="UP000187209"/>
    </source>
</evidence>
<protein>
    <submittedName>
        <fullName evidence="1">Uncharacterized protein</fullName>
    </submittedName>
</protein>
<dbReference type="EMBL" id="MPUH01001215">
    <property type="protein sequence ID" value="OMJ69300.1"/>
    <property type="molecule type" value="Genomic_DNA"/>
</dbReference>
<reference evidence="1 2" key="1">
    <citation type="submission" date="2016-11" db="EMBL/GenBank/DDBJ databases">
        <title>The macronuclear genome of Stentor coeruleus: a giant cell with tiny introns.</title>
        <authorList>
            <person name="Slabodnick M."/>
            <person name="Ruby J.G."/>
            <person name="Reiff S.B."/>
            <person name="Swart E.C."/>
            <person name="Gosai S."/>
            <person name="Prabakaran S."/>
            <person name="Witkowska E."/>
            <person name="Larue G.E."/>
            <person name="Fisher S."/>
            <person name="Freeman R.M."/>
            <person name="Gunawardena J."/>
            <person name="Chu W."/>
            <person name="Stover N.A."/>
            <person name="Gregory B.D."/>
            <person name="Nowacki M."/>
            <person name="Derisi J."/>
            <person name="Roy S.W."/>
            <person name="Marshall W.F."/>
            <person name="Sood P."/>
        </authorList>
    </citation>
    <scope>NUCLEOTIDE SEQUENCE [LARGE SCALE GENOMIC DNA]</scope>
    <source>
        <strain evidence="1">WM001</strain>
    </source>
</reference>
<organism evidence="1 2">
    <name type="scientific">Stentor coeruleus</name>
    <dbReference type="NCBI Taxonomy" id="5963"/>
    <lineage>
        <taxon>Eukaryota</taxon>
        <taxon>Sar</taxon>
        <taxon>Alveolata</taxon>
        <taxon>Ciliophora</taxon>
        <taxon>Postciliodesmatophora</taxon>
        <taxon>Heterotrichea</taxon>
        <taxon>Heterotrichida</taxon>
        <taxon>Stentoridae</taxon>
        <taxon>Stentor</taxon>
    </lineage>
</organism>
<sequence length="269" mass="31110">MKKEIQLIESLINEDDNFCTIISSTPLNDISSWSIDDPSPDLQSRPLKRKKTLSLPPVVIRKGSKVSDEILPKVDMIPKTEFTIKKVDSILGIEKKTNTTLHIKHIPDGNKNKKEFIMRFNEANKIFPMKGLGNKTKLKPLKKSVNITDEVLNENKDNKVIWDYPKVDVNIGVLQKNTKKLRRKYNNGYFDRVFVDSGIIRAGGNQFDRFRNEEFITENSSKSQENVKDFFKSIFMPTLRSRSSLAEKFIEKISARNKYFLSPIVRRDI</sequence>
<proteinExistence type="predicted"/>
<dbReference type="Proteomes" id="UP000187209">
    <property type="component" value="Unassembled WGS sequence"/>
</dbReference>